<protein>
    <submittedName>
        <fullName evidence="1">Uncharacterized protein</fullName>
    </submittedName>
</protein>
<dbReference type="AlphaFoldDB" id="A0A5B6WSL7"/>
<dbReference type="Proteomes" id="UP000325315">
    <property type="component" value="Unassembled WGS sequence"/>
</dbReference>
<accession>A0A5B6WSL7</accession>
<name>A0A5B6WSL7_9ROSI</name>
<evidence type="ECO:0000313" key="2">
    <source>
        <dbReference type="Proteomes" id="UP000325315"/>
    </source>
</evidence>
<proteinExistence type="predicted"/>
<comment type="caution">
    <text evidence="1">The sequence shown here is derived from an EMBL/GenBank/DDBJ whole genome shotgun (WGS) entry which is preliminary data.</text>
</comment>
<evidence type="ECO:0000313" key="1">
    <source>
        <dbReference type="EMBL" id="KAA3483897.1"/>
    </source>
</evidence>
<gene>
    <name evidence="1" type="ORF">EPI10_006027</name>
</gene>
<keyword evidence="2" id="KW-1185">Reference proteome</keyword>
<reference evidence="2" key="1">
    <citation type="journal article" date="2019" name="Plant Biotechnol. J.">
        <title>Genome sequencing of the Australian wild diploid species Gossypium australe highlights disease resistance and delayed gland morphogenesis.</title>
        <authorList>
            <person name="Cai Y."/>
            <person name="Cai X."/>
            <person name="Wang Q."/>
            <person name="Wang P."/>
            <person name="Zhang Y."/>
            <person name="Cai C."/>
            <person name="Xu Y."/>
            <person name="Wang K."/>
            <person name="Zhou Z."/>
            <person name="Wang C."/>
            <person name="Geng S."/>
            <person name="Li B."/>
            <person name="Dong Q."/>
            <person name="Hou Y."/>
            <person name="Wang H."/>
            <person name="Ai P."/>
            <person name="Liu Z."/>
            <person name="Yi F."/>
            <person name="Sun M."/>
            <person name="An G."/>
            <person name="Cheng J."/>
            <person name="Zhang Y."/>
            <person name="Shi Q."/>
            <person name="Xie Y."/>
            <person name="Shi X."/>
            <person name="Chang Y."/>
            <person name="Huang F."/>
            <person name="Chen Y."/>
            <person name="Hong S."/>
            <person name="Mi L."/>
            <person name="Sun Q."/>
            <person name="Zhang L."/>
            <person name="Zhou B."/>
            <person name="Peng R."/>
            <person name="Zhang X."/>
            <person name="Liu F."/>
        </authorList>
    </citation>
    <scope>NUCLEOTIDE SEQUENCE [LARGE SCALE GENOMIC DNA]</scope>
    <source>
        <strain evidence="2">cv. PA1801</strain>
    </source>
</reference>
<dbReference type="OrthoDB" id="1001105at2759"/>
<sequence length="100" mass="11695">MEALMEFYSYSKELKIPKKEDSNHVFRQCPTTIELWQTLNLSWVINSAITDLWEWLTWVTANSVIFSDVLHGSYGAPETSLFMRGKQQQGETCQEKFRVT</sequence>
<organism evidence="1 2">
    <name type="scientific">Gossypium australe</name>
    <dbReference type="NCBI Taxonomy" id="47621"/>
    <lineage>
        <taxon>Eukaryota</taxon>
        <taxon>Viridiplantae</taxon>
        <taxon>Streptophyta</taxon>
        <taxon>Embryophyta</taxon>
        <taxon>Tracheophyta</taxon>
        <taxon>Spermatophyta</taxon>
        <taxon>Magnoliopsida</taxon>
        <taxon>eudicotyledons</taxon>
        <taxon>Gunneridae</taxon>
        <taxon>Pentapetalae</taxon>
        <taxon>rosids</taxon>
        <taxon>malvids</taxon>
        <taxon>Malvales</taxon>
        <taxon>Malvaceae</taxon>
        <taxon>Malvoideae</taxon>
        <taxon>Gossypium</taxon>
    </lineage>
</organism>
<dbReference type="EMBL" id="SMMG02000002">
    <property type="protein sequence ID" value="KAA3483897.1"/>
    <property type="molecule type" value="Genomic_DNA"/>
</dbReference>